<accession>A0A5F0K924</accession>
<keyword evidence="1" id="KW-0812">Transmembrane</keyword>
<dbReference type="Proteomes" id="UP000297914">
    <property type="component" value="Unassembled WGS sequence"/>
</dbReference>
<keyword evidence="4" id="KW-1185">Reference proteome</keyword>
<gene>
    <name evidence="2" type="ORF">DRM93_14880</name>
    <name evidence="3" type="ORF">DRM94_14880</name>
</gene>
<proteinExistence type="predicted"/>
<keyword evidence="1" id="KW-0472">Membrane</keyword>
<organism evidence="3 5">
    <name type="scientific">Aeromonas taiwanensis</name>
    <dbReference type="NCBI Taxonomy" id="633417"/>
    <lineage>
        <taxon>Bacteria</taxon>
        <taxon>Pseudomonadati</taxon>
        <taxon>Pseudomonadota</taxon>
        <taxon>Gammaproteobacteria</taxon>
        <taxon>Aeromonadales</taxon>
        <taxon>Aeromonadaceae</taxon>
        <taxon>Aeromonas</taxon>
    </lineage>
</organism>
<evidence type="ECO:0000313" key="2">
    <source>
        <dbReference type="EMBL" id="TFF73505.1"/>
    </source>
</evidence>
<dbReference type="EMBL" id="QORL01000034">
    <property type="protein sequence ID" value="TFF73505.1"/>
    <property type="molecule type" value="Genomic_DNA"/>
</dbReference>
<evidence type="ECO:0000313" key="3">
    <source>
        <dbReference type="EMBL" id="TFF77431.1"/>
    </source>
</evidence>
<comment type="caution">
    <text evidence="3">The sequence shown here is derived from an EMBL/GenBank/DDBJ whole genome shotgun (WGS) entry which is preliminary data.</text>
</comment>
<reference evidence="3 5" key="1">
    <citation type="submission" date="2018-06" db="EMBL/GenBank/DDBJ databases">
        <title>Occurrence of a novel blaKPC-2- and qnrS2- harbouring IncP6 plasmid from Aeromonas taiwanensis isolates recovered from the river sediments.</title>
        <authorList>
            <person name="Zheng B."/>
            <person name="Yu X."/>
            <person name="Xiao Y."/>
        </authorList>
    </citation>
    <scope>NUCLEOTIDE SEQUENCE [LARGE SCALE GENOMIC DNA]</scope>
    <source>
        <strain evidence="2 4">1713</strain>
        <strain evidence="3 5">198</strain>
    </source>
</reference>
<feature type="transmembrane region" description="Helical" evidence="1">
    <location>
        <begin position="12"/>
        <end position="40"/>
    </location>
</feature>
<evidence type="ECO:0000313" key="5">
    <source>
        <dbReference type="Proteomes" id="UP000297914"/>
    </source>
</evidence>
<dbReference type="Proteomes" id="UP000297720">
    <property type="component" value="Unassembled WGS sequence"/>
</dbReference>
<dbReference type="EMBL" id="QORK01000034">
    <property type="protein sequence ID" value="TFF77431.1"/>
    <property type="molecule type" value="Genomic_DNA"/>
</dbReference>
<evidence type="ECO:0000313" key="4">
    <source>
        <dbReference type="Proteomes" id="UP000297720"/>
    </source>
</evidence>
<dbReference type="OrthoDB" id="9155950at2"/>
<feature type="transmembrane region" description="Helical" evidence="1">
    <location>
        <begin position="63"/>
        <end position="82"/>
    </location>
</feature>
<name>A0A5F0K924_9GAMM</name>
<sequence>MASVWKSAGMGAAAGLAVPVAGIAGLMAAVFVLIIVQAGLSNMGPAGSLWGRPSWWALMTSEWALYLLISLAIFTLSFRFLARLQARCQALVARINGQQGLSFDAGHLLGYPAPAFLVFDSQNRKIAACDVVNDAYKLHDFSWLLGWRMIWREVESMEMNGGSRQVNASGMSVPTFERTVRAKDFAIELQTADPQRPVLSFPMSRRAAETWCARLNTIFNG</sequence>
<keyword evidence="1" id="KW-1133">Transmembrane helix</keyword>
<evidence type="ECO:0000256" key="1">
    <source>
        <dbReference type="SAM" id="Phobius"/>
    </source>
</evidence>
<dbReference type="RefSeq" id="WP_134696345.1">
    <property type="nucleotide sequence ID" value="NZ_QORJ01000030.1"/>
</dbReference>
<dbReference type="AlphaFoldDB" id="A0A5F0K924"/>
<protein>
    <submittedName>
        <fullName evidence="3">Uncharacterized protein</fullName>
    </submittedName>
</protein>